<dbReference type="CDD" id="cd00167">
    <property type="entry name" value="SANT"/>
    <property type="match status" value="1"/>
</dbReference>
<feature type="compositionally biased region" description="Acidic residues" evidence="1">
    <location>
        <begin position="148"/>
        <end position="160"/>
    </location>
</feature>
<dbReference type="Proteomes" id="UP000799437">
    <property type="component" value="Unassembled WGS sequence"/>
</dbReference>
<evidence type="ECO:0000256" key="1">
    <source>
        <dbReference type="SAM" id="MobiDB-lite"/>
    </source>
</evidence>
<dbReference type="InterPro" id="IPR009057">
    <property type="entry name" value="Homeodomain-like_sf"/>
</dbReference>
<evidence type="ECO:0000259" key="2">
    <source>
        <dbReference type="PROSITE" id="PS50090"/>
    </source>
</evidence>
<feature type="region of interest" description="Disordered" evidence="1">
    <location>
        <begin position="1"/>
        <end position="31"/>
    </location>
</feature>
<dbReference type="OrthoDB" id="4151352at2759"/>
<keyword evidence="4" id="KW-1185">Reference proteome</keyword>
<dbReference type="SUPFAM" id="SSF46689">
    <property type="entry name" value="Homeodomain-like"/>
    <property type="match status" value="1"/>
</dbReference>
<evidence type="ECO:0000313" key="3">
    <source>
        <dbReference type="EMBL" id="KAF2756411.1"/>
    </source>
</evidence>
<name>A0A6A6W5S6_9PEZI</name>
<feature type="domain" description="Myb-like" evidence="2">
    <location>
        <begin position="25"/>
        <end position="75"/>
    </location>
</feature>
<proteinExistence type="predicted"/>
<protein>
    <recommendedName>
        <fullName evidence="2">Myb-like domain-containing protein</fullName>
    </recommendedName>
</protein>
<dbReference type="GeneID" id="54490894"/>
<reference evidence="3" key="1">
    <citation type="journal article" date="2020" name="Stud. Mycol.">
        <title>101 Dothideomycetes genomes: a test case for predicting lifestyles and emergence of pathogens.</title>
        <authorList>
            <person name="Haridas S."/>
            <person name="Albert R."/>
            <person name="Binder M."/>
            <person name="Bloem J."/>
            <person name="Labutti K."/>
            <person name="Salamov A."/>
            <person name="Andreopoulos B."/>
            <person name="Baker S."/>
            <person name="Barry K."/>
            <person name="Bills G."/>
            <person name="Bluhm B."/>
            <person name="Cannon C."/>
            <person name="Castanera R."/>
            <person name="Culley D."/>
            <person name="Daum C."/>
            <person name="Ezra D."/>
            <person name="Gonzalez J."/>
            <person name="Henrissat B."/>
            <person name="Kuo A."/>
            <person name="Liang C."/>
            <person name="Lipzen A."/>
            <person name="Lutzoni F."/>
            <person name="Magnuson J."/>
            <person name="Mondo S."/>
            <person name="Nolan M."/>
            <person name="Ohm R."/>
            <person name="Pangilinan J."/>
            <person name="Park H.-J."/>
            <person name="Ramirez L."/>
            <person name="Alfaro M."/>
            <person name="Sun H."/>
            <person name="Tritt A."/>
            <person name="Yoshinaga Y."/>
            <person name="Zwiers L.-H."/>
            <person name="Turgeon B."/>
            <person name="Goodwin S."/>
            <person name="Spatafora J."/>
            <person name="Crous P."/>
            <person name="Grigoriev I."/>
        </authorList>
    </citation>
    <scope>NUCLEOTIDE SEQUENCE</scope>
    <source>
        <strain evidence="3">CBS 121739</strain>
    </source>
</reference>
<dbReference type="InterPro" id="IPR001005">
    <property type="entry name" value="SANT/Myb"/>
</dbReference>
<dbReference type="PANTHER" id="PTHR23246">
    <property type="entry name" value="NEW-GLUE PROTEIN"/>
    <property type="match status" value="1"/>
</dbReference>
<dbReference type="InterPro" id="IPR053095">
    <property type="entry name" value="Actin-binding/GATA_Znf"/>
</dbReference>
<feature type="compositionally biased region" description="Polar residues" evidence="1">
    <location>
        <begin position="8"/>
        <end position="19"/>
    </location>
</feature>
<dbReference type="AlphaFoldDB" id="A0A6A6W5S6"/>
<dbReference type="PROSITE" id="PS50090">
    <property type="entry name" value="MYB_LIKE"/>
    <property type="match status" value="1"/>
</dbReference>
<dbReference type="Gene3D" id="1.10.10.60">
    <property type="entry name" value="Homeodomain-like"/>
    <property type="match status" value="1"/>
</dbReference>
<gene>
    <name evidence="3" type="ORF">EJ05DRAFT_64581</name>
</gene>
<dbReference type="PANTHER" id="PTHR23246:SF13">
    <property type="entry name" value="GH12359P"/>
    <property type="match status" value="1"/>
</dbReference>
<accession>A0A6A6W5S6</accession>
<dbReference type="EMBL" id="ML996575">
    <property type="protein sequence ID" value="KAF2756411.1"/>
    <property type="molecule type" value="Genomic_DNA"/>
</dbReference>
<evidence type="ECO:0000313" key="4">
    <source>
        <dbReference type="Proteomes" id="UP000799437"/>
    </source>
</evidence>
<organism evidence="3 4">
    <name type="scientific">Pseudovirgaria hyperparasitica</name>
    <dbReference type="NCBI Taxonomy" id="470096"/>
    <lineage>
        <taxon>Eukaryota</taxon>
        <taxon>Fungi</taxon>
        <taxon>Dikarya</taxon>
        <taxon>Ascomycota</taxon>
        <taxon>Pezizomycotina</taxon>
        <taxon>Dothideomycetes</taxon>
        <taxon>Dothideomycetes incertae sedis</taxon>
        <taxon>Acrospermales</taxon>
        <taxon>Acrospermaceae</taxon>
        <taxon>Pseudovirgaria</taxon>
    </lineage>
</organism>
<dbReference type="RefSeq" id="XP_033598862.1">
    <property type="nucleotide sequence ID" value="XM_033749840.1"/>
</dbReference>
<sequence length="195" mass="21981">MPKEVRQSTRAHSQQTTMQAVGVTSEPRTASTWSNADDEILMSARAAGMNWQPISAKHFPAKTANACRKRHERLMERRNAEEWDGVKLETLAVEYMNCRREMWQILANRVGEKWTLVEQKCMEKGFKNLQAAQRSAQRKERGIYGDDSGIDLDAENDIDDSPSSAHQAPFVQNLYGRGGMSIQTMLSPSPRGPQA</sequence>
<feature type="region of interest" description="Disordered" evidence="1">
    <location>
        <begin position="138"/>
        <end position="172"/>
    </location>
</feature>
<dbReference type="Pfam" id="PF13921">
    <property type="entry name" value="Myb_DNA-bind_6"/>
    <property type="match status" value="1"/>
</dbReference>